<evidence type="ECO:0000256" key="1">
    <source>
        <dbReference type="ARBA" id="ARBA00022801"/>
    </source>
</evidence>
<organism evidence="3 4">
    <name type="scientific">Fodinibius sediminis</name>
    <dbReference type="NCBI Taxonomy" id="1214077"/>
    <lineage>
        <taxon>Bacteria</taxon>
        <taxon>Pseudomonadati</taxon>
        <taxon>Balneolota</taxon>
        <taxon>Balneolia</taxon>
        <taxon>Balneolales</taxon>
        <taxon>Balneolaceae</taxon>
        <taxon>Fodinibius</taxon>
    </lineage>
</organism>
<dbReference type="InterPro" id="IPR005181">
    <property type="entry name" value="SASA"/>
</dbReference>
<keyword evidence="4" id="KW-1185">Reference proteome</keyword>
<dbReference type="EMBL" id="FXTH01000018">
    <property type="protein sequence ID" value="SMO86105.1"/>
    <property type="molecule type" value="Genomic_DNA"/>
</dbReference>
<keyword evidence="1" id="KW-0378">Hydrolase</keyword>
<feature type="domain" description="Sialate O-acetylesterase" evidence="2">
    <location>
        <begin position="115"/>
        <end position="231"/>
    </location>
</feature>
<dbReference type="SUPFAM" id="SSF52266">
    <property type="entry name" value="SGNH hydrolase"/>
    <property type="match status" value="1"/>
</dbReference>
<evidence type="ECO:0000313" key="3">
    <source>
        <dbReference type="EMBL" id="SMO86105.1"/>
    </source>
</evidence>
<proteinExistence type="predicted"/>
<dbReference type="AlphaFoldDB" id="A0A521EQE0"/>
<dbReference type="InterPro" id="IPR036514">
    <property type="entry name" value="SGNH_hydro_sf"/>
</dbReference>
<dbReference type="PANTHER" id="PTHR22901">
    <property type="entry name" value="SIALATE O-ACETYLESTERASE"/>
    <property type="match status" value="1"/>
</dbReference>
<dbReference type="GO" id="GO:0001681">
    <property type="term" value="F:sialate O-acetylesterase activity"/>
    <property type="evidence" value="ECO:0007669"/>
    <property type="project" value="InterPro"/>
</dbReference>
<feature type="domain" description="Sialate O-acetylesterase" evidence="2">
    <location>
        <begin position="302"/>
        <end position="384"/>
    </location>
</feature>
<reference evidence="3 4" key="1">
    <citation type="submission" date="2017-05" db="EMBL/GenBank/DDBJ databases">
        <authorList>
            <person name="Varghese N."/>
            <person name="Submissions S."/>
        </authorList>
    </citation>
    <scope>NUCLEOTIDE SEQUENCE [LARGE SCALE GENOMIC DNA]</scope>
    <source>
        <strain evidence="3 4">DSM 21194</strain>
    </source>
</reference>
<dbReference type="Pfam" id="PF03629">
    <property type="entry name" value="SASA"/>
    <property type="match status" value="2"/>
</dbReference>
<dbReference type="Proteomes" id="UP000317593">
    <property type="component" value="Unassembled WGS sequence"/>
</dbReference>
<dbReference type="InterPro" id="IPR039329">
    <property type="entry name" value="SIAE"/>
</dbReference>
<gene>
    <name evidence="3" type="ORF">SAMN06265218_11823</name>
</gene>
<sequence length="523" mass="58708">MTYYQTWFGLISGSLIFFFLLLLEASPLLGQLRLPKVFSDHMVVQRESPIPIWGSGAEPGQTVAVELKNSSRETLADSIGSWSVKLPAISAGGPYDLQVATETDTINFTDVLVGEVWVASGQSNMAWPLRQSEVFDSVKSNLKHPDIRLFKMEQGVHLSPEPYTEEELRKIVHGSFYQSASWEHSSSDTAPEFSAVAYYFAQNLQDSLNVPVGIIQNAIGGSPTQAWLSKKALRNNPKLKKYIPGGEDNWFSVKELHPFIASRVKENLGEALKSGQVNAYQHPFAPFYLYDHGVTPLIPYGIRGVLWYQGESNANYPDEHTRLFKTLIQDWRKAWKQGSFPFLYVQLPAIQGRNRWPEFRKGQQDVLKLPNTSMTVTVDLGDPRRPSNVHPPKKRPIGRRLSRIALGKVYGESIPFSGPKFENYQLRDSILSITFDHAEKLATTNGNSPNGLVLQGYNRSGTREQIITPDTMTVSGNSLRIQIPEEISVTKIKYGWAPYPEVNLINEAGLPAWPFKIELPGNF</sequence>
<evidence type="ECO:0000259" key="2">
    <source>
        <dbReference type="Pfam" id="PF03629"/>
    </source>
</evidence>
<name>A0A521EQE0_9BACT</name>
<protein>
    <submittedName>
        <fullName evidence="3">Sialate O-acetylesterase</fullName>
    </submittedName>
</protein>
<dbReference type="PANTHER" id="PTHR22901:SF0">
    <property type="entry name" value="SIALATE O-ACETYLESTERASE"/>
    <property type="match status" value="1"/>
</dbReference>
<dbReference type="Gene3D" id="3.40.50.1110">
    <property type="entry name" value="SGNH hydrolase"/>
    <property type="match status" value="1"/>
</dbReference>
<accession>A0A521EQE0</accession>
<dbReference type="GO" id="GO:0005975">
    <property type="term" value="P:carbohydrate metabolic process"/>
    <property type="evidence" value="ECO:0007669"/>
    <property type="project" value="TreeGrafter"/>
</dbReference>
<evidence type="ECO:0000313" key="4">
    <source>
        <dbReference type="Proteomes" id="UP000317593"/>
    </source>
</evidence>